<sequence>MSLKSTLIQTFNIAHVKTKVKFSENIEMDFVPIGTYNDSRALKYGDRINYFIENVKGDFEILKLEHVDVVNTPILYSNDSKTFYTNLPLKERTFELHIMANVDFQPVVSITHRLQIPKERFEFLEPNQMFIDYIVLSDSSKNVSYKFYGKKIDKENIEIHIENPISTGVKLNGKTGDFHYTTKLQDIDLMLSFIFEIPHSDEQTSVECESCPESISSTDEKNDSEENENVLQMNLPQNVLSTQVPEKGEIPTTEKNEQAETITEKQNPVILEIEASKSPATEVEEECPCNCKWYKMSKNKDSTDMVLITSDAKIFAFHHSFLSKHSTKFAKIYQNSEVSPVFTKIDLHSRFLQAIIGFLNGNSDSIKNVVKDQYKIYLFADEWKFPSLMARSNFPQIRSFYRTFKCLRSDSIGF</sequence>
<name>A0A914PKY7_9BILA</name>
<keyword evidence="2" id="KW-1185">Reference proteome</keyword>
<evidence type="ECO:0000313" key="2">
    <source>
        <dbReference type="Proteomes" id="UP000887578"/>
    </source>
</evidence>
<dbReference type="PROSITE" id="PS50097">
    <property type="entry name" value="BTB"/>
    <property type="match status" value="1"/>
</dbReference>
<evidence type="ECO:0000259" key="1">
    <source>
        <dbReference type="PROSITE" id="PS50097"/>
    </source>
</evidence>
<proteinExistence type="predicted"/>
<protein>
    <submittedName>
        <fullName evidence="3">BTB domain-containing protein</fullName>
    </submittedName>
</protein>
<reference evidence="3" key="1">
    <citation type="submission" date="2022-11" db="UniProtKB">
        <authorList>
            <consortium name="WormBaseParasite"/>
        </authorList>
    </citation>
    <scope>IDENTIFICATION</scope>
</reference>
<evidence type="ECO:0000313" key="3">
    <source>
        <dbReference type="WBParaSite" id="PDA_v2.g1649.t1"/>
    </source>
</evidence>
<dbReference type="AlphaFoldDB" id="A0A914PKY7"/>
<feature type="domain" description="BTB" evidence="1">
    <location>
        <begin position="303"/>
        <end position="368"/>
    </location>
</feature>
<organism evidence="2 3">
    <name type="scientific">Panagrolaimus davidi</name>
    <dbReference type="NCBI Taxonomy" id="227884"/>
    <lineage>
        <taxon>Eukaryota</taxon>
        <taxon>Metazoa</taxon>
        <taxon>Ecdysozoa</taxon>
        <taxon>Nematoda</taxon>
        <taxon>Chromadorea</taxon>
        <taxon>Rhabditida</taxon>
        <taxon>Tylenchina</taxon>
        <taxon>Panagrolaimomorpha</taxon>
        <taxon>Panagrolaimoidea</taxon>
        <taxon>Panagrolaimidae</taxon>
        <taxon>Panagrolaimus</taxon>
    </lineage>
</organism>
<dbReference type="Proteomes" id="UP000887578">
    <property type="component" value="Unplaced"/>
</dbReference>
<accession>A0A914PKY7</accession>
<dbReference type="InterPro" id="IPR000210">
    <property type="entry name" value="BTB/POZ_dom"/>
</dbReference>
<dbReference type="WBParaSite" id="PDA_v2.g1649.t1">
    <property type="protein sequence ID" value="PDA_v2.g1649.t1"/>
    <property type="gene ID" value="PDA_v2.g1649"/>
</dbReference>